<accession>K1U8A0</accession>
<feature type="non-terminal residue" evidence="1">
    <location>
        <position position="1"/>
    </location>
</feature>
<dbReference type="PANTHER" id="PTHR43238:SF1">
    <property type="entry name" value="GDP-L-FUCOSE SYNTHASE"/>
    <property type="match status" value="1"/>
</dbReference>
<dbReference type="Gene3D" id="3.90.25.10">
    <property type="entry name" value="UDP-galactose 4-epimerase, domain 1"/>
    <property type="match status" value="1"/>
</dbReference>
<dbReference type="AlphaFoldDB" id="K1U8A0"/>
<dbReference type="SUPFAM" id="SSF51735">
    <property type="entry name" value="NAD(P)-binding Rossmann-fold domains"/>
    <property type="match status" value="1"/>
</dbReference>
<dbReference type="PANTHER" id="PTHR43238">
    <property type="entry name" value="GDP-L-FUCOSE SYNTHASE"/>
    <property type="match status" value="1"/>
</dbReference>
<evidence type="ECO:0000313" key="1">
    <source>
        <dbReference type="EMBL" id="EKC81492.1"/>
    </source>
</evidence>
<organism evidence="1">
    <name type="scientific">human gut metagenome</name>
    <dbReference type="NCBI Taxonomy" id="408170"/>
    <lineage>
        <taxon>unclassified sequences</taxon>
        <taxon>metagenomes</taxon>
        <taxon>organismal metagenomes</taxon>
    </lineage>
</organism>
<reference evidence="1" key="1">
    <citation type="journal article" date="2013" name="Environ. Microbiol.">
        <title>Microbiota from the distal guts of lean and obese adolescents exhibit partial functional redundancy besides clear differences in community structure.</title>
        <authorList>
            <person name="Ferrer M."/>
            <person name="Ruiz A."/>
            <person name="Lanza F."/>
            <person name="Haange S.B."/>
            <person name="Oberbach A."/>
            <person name="Till H."/>
            <person name="Bargiela R."/>
            <person name="Campoy C."/>
            <person name="Segura M.T."/>
            <person name="Richter M."/>
            <person name="von Bergen M."/>
            <person name="Seifert J."/>
            <person name="Suarez A."/>
        </authorList>
    </citation>
    <scope>NUCLEOTIDE SEQUENCE</scope>
</reference>
<dbReference type="Gene3D" id="3.40.50.720">
    <property type="entry name" value="NAD(P)-binding Rossmann-like Domain"/>
    <property type="match status" value="1"/>
</dbReference>
<protein>
    <submittedName>
        <fullName evidence="1">GDP-L-fucose synthetase</fullName>
    </submittedName>
</protein>
<proteinExistence type="predicted"/>
<dbReference type="InterPro" id="IPR036291">
    <property type="entry name" value="NAD(P)-bd_dom_sf"/>
</dbReference>
<name>K1U8A0_9ZZZZ</name>
<dbReference type="GO" id="GO:0050577">
    <property type="term" value="F:GDP-L-fucose synthase activity"/>
    <property type="evidence" value="ECO:0007669"/>
    <property type="project" value="TreeGrafter"/>
</dbReference>
<comment type="caution">
    <text evidence="1">The sequence shown here is derived from an EMBL/GenBank/DDBJ whole genome shotgun (WGS) entry which is preliminary data.</text>
</comment>
<sequence>EKYSSVFYGAKVDGAVDRNNSEGRGGAIPSLGEIRNCHINVGTGKELTIRELSELVVKAVGFEGEVEFDASKPDGTMRKLISVDKLHSLGWTHKVEIEDGVKKLFDWYQESLKD</sequence>
<dbReference type="EMBL" id="AJWY01000201">
    <property type="protein sequence ID" value="EKC81492.1"/>
    <property type="molecule type" value="Genomic_DNA"/>
</dbReference>
<gene>
    <name evidence="1" type="ORF">LEA_00285</name>
</gene>